<dbReference type="EMBL" id="JBHSXX010000001">
    <property type="protein sequence ID" value="MFC6871629.1"/>
    <property type="molecule type" value="Genomic_DNA"/>
</dbReference>
<evidence type="ECO:0000313" key="3">
    <source>
        <dbReference type="EMBL" id="MFC6871629.1"/>
    </source>
</evidence>
<dbReference type="Gene3D" id="3.30.470.20">
    <property type="entry name" value="ATP-grasp fold, B domain"/>
    <property type="match status" value="1"/>
</dbReference>
<feature type="domain" description="ATP-grasp" evidence="1">
    <location>
        <begin position="170"/>
        <end position="300"/>
    </location>
</feature>
<accession>A0ABW2CAR8</accession>
<dbReference type="SUPFAM" id="SSF56059">
    <property type="entry name" value="Glutathione synthetase ATP-binding domain-like"/>
    <property type="match status" value="1"/>
</dbReference>
<dbReference type="InterPro" id="IPR026449">
    <property type="entry name" value="GRASP_SAV_5884"/>
</dbReference>
<evidence type="ECO:0000259" key="1">
    <source>
        <dbReference type="Pfam" id="PF14243"/>
    </source>
</evidence>
<proteinExistence type="predicted"/>
<dbReference type="PANTHER" id="PTHR21621:SF0">
    <property type="entry name" value="BETA-CITRYLGLUTAMATE SYNTHASE B-RELATED"/>
    <property type="match status" value="1"/>
</dbReference>
<gene>
    <name evidence="3" type="primary">tgmB</name>
    <name evidence="3" type="ORF">ACFQGD_31365</name>
</gene>
<dbReference type="InterPro" id="IPR025643">
    <property type="entry name" value="R2K_3"/>
</dbReference>
<evidence type="ECO:0000313" key="4">
    <source>
        <dbReference type="Proteomes" id="UP001596337"/>
    </source>
</evidence>
<dbReference type="PANTHER" id="PTHR21621">
    <property type="entry name" value="RIBOSOMAL PROTEIN S6 MODIFICATION PROTEIN"/>
    <property type="match status" value="1"/>
</dbReference>
<evidence type="ECO:0000259" key="2">
    <source>
        <dbReference type="Pfam" id="PF21068"/>
    </source>
</evidence>
<dbReference type="Pfam" id="PF14243">
    <property type="entry name" value="R2K_3"/>
    <property type="match status" value="1"/>
</dbReference>
<dbReference type="RefSeq" id="WP_345391552.1">
    <property type="nucleotide sequence ID" value="NZ_BAABLA010000007.1"/>
</dbReference>
<reference evidence="4" key="1">
    <citation type="journal article" date="2019" name="Int. J. Syst. Evol. Microbiol.">
        <title>The Global Catalogue of Microorganisms (GCM) 10K type strain sequencing project: providing services to taxonomists for standard genome sequencing and annotation.</title>
        <authorList>
            <consortium name="The Broad Institute Genomics Platform"/>
            <consortium name="The Broad Institute Genome Sequencing Center for Infectious Disease"/>
            <person name="Wu L."/>
            <person name="Ma J."/>
        </authorList>
    </citation>
    <scope>NUCLEOTIDE SEQUENCE [LARGE SCALE GENOMIC DNA]</scope>
    <source>
        <strain evidence="4">KCTC 32255</strain>
    </source>
</reference>
<dbReference type="Pfam" id="PF21068">
    <property type="entry name" value="ATPgraspMvdD"/>
    <property type="match status" value="1"/>
</dbReference>
<sequence>MTVLILARDFDMSADNMVRALREREVDVCRVNTAWFPAQLSVSAELRGGHWSGTLRTEHRTLDLDEVRAVWYRSPEAYQLPAELSAAERHHAFMEAKYGLGGVLASLPVLWVNHPARAADAAYKPVQLATASRSGLSVPNTVITNEPATVRSFADRGKTVTKLLGASSIYEEGQRKVGFTRLVDEADLADLRGIEVTTHCFQSWVPKSFETRVTVVGETMTAVAIHAGSASSYVDWRTDYDALSYELTDLPDEVARGVRRLMDSLGLTYGALDFVVTPDGEWIFLEVNPGGQYGWIEAKTGAPLTDQLAELLAEGTQ</sequence>
<dbReference type="InterPro" id="IPR048936">
    <property type="entry name" value="MvdD-like_ATPgrasp"/>
</dbReference>
<protein>
    <submittedName>
        <fullName evidence="3">ATP-grasp ribosomal peptide maturase</fullName>
    </submittedName>
</protein>
<dbReference type="Proteomes" id="UP001596337">
    <property type="component" value="Unassembled WGS sequence"/>
</dbReference>
<comment type="caution">
    <text evidence="3">The sequence shown here is derived from an EMBL/GenBank/DDBJ whole genome shotgun (WGS) entry which is preliminary data.</text>
</comment>
<feature type="domain" description="MvdD-like pre-ATP grasp" evidence="2">
    <location>
        <begin position="2"/>
        <end position="115"/>
    </location>
</feature>
<organism evidence="3 4">
    <name type="scientific">Haloechinothrix salitolerans</name>
    <dbReference type="NCBI Taxonomy" id="926830"/>
    <lineage>
        <taxon>Bacteria</taxon>
        <taxon>Bacillati</taxon>
        <taxon>Actinomycetota</taxon>
        <taxon>Actinomycetes</taxon>
        <taxon>Pseudonocardiales</taxon>
        <taxon>Pseudonocardiaceae</taxon>
        <taxon>Haloechinothrix</taxon>
    </lineage>
</organism>
<dbReference type="NCBIfam" id="TIGR04187">
    <property type="entry name" value="GRASP_SAV_5884"/>
    <property type="match status" value="1"/>
</dbReference>
<keyword evidence="4" id="KW-1185">Reference proteome</keyword>
<name>A0ABW2CAR8_9PSEU</name>